<organism evidence="1">
    <name type="scientific">marine sediment metagenome</name>
    <dbReference type="NCBI Taxonomy" id="412755"/>
    <lineage>
        <taxon>unclassified sequences</taxon>
        <taxon>metagenomes</taxon>
        <taxon>ecological metagenomes</taxon>
    </lineage>
</organism>
<reference evidence="1" key="1">
    <citation type="journal article" date="2015" name="Nature">
        <title>Complex archaea that bridge the gap between prokaryotes and eukaryotes.</title>
        <authorList>
            <person name="Spang A."/>
            <person name="Saw J.H."/>
            <person name="Jorgensen S.L."/>
            <person name="Zaremba-Niedzwiedzka K."/>
            <person name="Martijn J."/>
            <person name="Lind A.E."/>
            <person name="van Eijk R."/>
            <person name="Schleper C."/>
            <person name="Guy L."/>
            <person name="Ettema T.J."/>
        </authorList>
    </citation>
    <scope>NUCLEOTIDE SEQUENCE</scope>
</reference>
<protein>
    <submittedName>
        <fullName evidence="1">Uncharacterized protein</fullName>
    </submittedName>
</protein>
<proteinExistence type="predicted"/>
<name>A0A0F9WSK2_9ZZZZ</name>
<accession>A0A0F9WSK2</accession>
<gene>
    <name evidence="1" type="ORF">LCGC14_0316750</name>
</gene>
<evidence type="ECO:0000313" key="1">
    <source>
        <dbReference type="EMBL" id="KKN81763.1"/>
    </source>
</evidence>
<sequence>MIKHMYGNTIEEVCKEIVFWTKVSARVEARLFIKGTIKWNDQKCQFEATMHFRSTH</sequence>
<dbReference type="EMBL" id="LAZR01000211">
    <property type="protein sequence ID" value="KKN81763.1"/>
    <property type="molecule type" value="Genomic_DNA"/>
</dbReference>
<dbReference type="AlphaFoldDB" id="A0A0F9WSK2"/>
<comment type="caution">
    <text evidence="1">The sequence shown here is derived from an EMBL/GenBank/DDBJ whole genome shotgun (WGS) entry which is preliminary data.</text>
</comment>